<sequence length="124" mass="14456">MKEPLWYGRVFKSHLFGCPTIVSCDLELNTFILRNEGRLFESSYSKPVLDILGKLSIMLFSGDLYKKLRNIAVSFISMSRSRPDFFCYVEKLSVLVMESGREHQEVSFYEEAKKVRSLQPILEF</sequence>
<evidence type="ECO:0000313" key="2">
    <source>
        <dbReference type="Proteomes" id="UP001060215"/>
    </source>
</evidence>
<comment type="caution">
    <text evidence="1">The sequence shown here is derived from an EMBL/GenBank/DDBJ whole genome shotgun (WGS) entry which is preliminary data.</text>
</comment>
<evidence type="ECO:0000313" key="1">
    <source>
        <dbReference type="EMBL" id="KAI7995392.1"/>
    </source>
</evidence>
<organism evidence="1 2">
    <name type="scientific">Camellia lanceoleosa</name>
    <dbReference type="NCBI Taxonomy" id="1840588"/>
    <lineage>
        <taxon>Eukaryota</taxon>
        <taxon>Viridiplantae</taxon>
        <taxon>Streptophyta</taxon>
        <taxon>Embryophyta</taxon>
        <taxon>Tracheophyta</taxon>
        <taxon>Spermatophyta</taxon>
        <taxon>Magnoliopsida</taxon>
        <taxon>eudicotyledons</taxon>
        <taxon>Gunneridae</taxon>
        <taxon>Pentapetalae</taxon>
        <taxon>asterids</taxon>
        <taxon>Ericales</taxon>
        <taxon>Theaceae</taxon>
        <taxon>Camellia</taxon>
    </lineage>
</organism>
<accession>A0ACC0G4U1</accession>
<keyword evidence="2" id="KW-1185">Reference proteome</keyword>
<reference evidence="1 2" key="1">
    <citation type="journal article" date="2022" name="Plant J.">
        <title>Chromosome-level genome of Camellia lanceoleosa provides a valuable resource for understanding genome evolution and self-incompatibility.</title>
        <authorList>
            <person name="Gong W."/>
            <person name="Xiao S."/>
            <person name="Wang L."/>
            <person name="Liao Z."/>
            <person name="Chang Y."/>
            <person name="Mo W."/>
            <person name="Hu G."/>
            <person name="Li W."/>
            <person name="Zhao G."/>
            <person name="Zhu H."/>
            <person name="Hu X."/>
            <person name="Ji K."/>
            <person name="Xiang X."/>
            <person name="Song Q."/>
            <person name="Yuan D."/>
            <person name="Jin S."/>
            <person name="Zhang L."/>
        </authorList>
    </citation>
    <scope>NUCLEOTIDE SEQUENCE [LARGE SCALE GENOMIC DNA]</scope>
    <source>
        <strain evidence="1">SQ_2022a</strain>
    </source>
</reference>
<dbReference type="Proteomes" id="UP001060215">
    <property type="component" value="Chromosome 12"/>
</dbReference>
<name>A0ACC0G4U1_9ERIC</name>
<proteinExistence type="predicted"/>
<protein>
    <submittedName>
        <fullName evidence="1">Cytochrome P450 724B1</fullName>
    </submittedName>
</protein>
<dbReference type="EMBL" id="CM045769">
    <property type="protein sequence ID" value="KAI7995392.1"/>
    <property type="molecule type" value="Genomic_DNA"/>
</dbReference>
<gene>
    <name evidence="1" type="ORF">LOK49_LG11G01118</name>
</gene>